<reference evidence="1 2" key="1">
    <citation type="submission" date="2022-02" db="EMBL/GenBank/DDBJ databases">
        <authorList>
            <person name="Zhuang L."/>
        </authorList>
    </citation>
    <scope>NUCLEOTIDE SEQUENCE [LARGE SCALE GENOMIC DNA]</scope>
    <source>
        <strain evidence="1 2">C32</strain>
    </source>
</reference>
<dbReference type="Proteomes" id="UP001201549">
    <property type="component" value="Unassembled WGS sequence"/>
</dbReference>
<dbReference type="PANTHER" id="PTHR36573">
    <property type="entry name" value="INTERMEMBRANE PHOSPHOLIPID TRANSPORT SYSTEM BINDING PROTEIN MLAC"/>
    <property type="match status" value="1"/>
</dbReference>
<keyword evidence="2" id="KW-1185">Reference proteome</keyword>
<protein>
    <submittedName>
        <fullName evidence="1">ABC transporter substrate-binding protein</fullName>
    </submittedName>
</protein>
<dbReference type="InterPro" id="IPR042245">
    <property type="entry name" value="Tgt2/MlaC_sf"/>
</dbReference>
<dbReference type="EMBL" id="JAKOGG010000016">
    <property type="protein sequence ID" value="MCS4558071.1"/>
    <property type="molecule type" value="Genomic_DNA"/>
</dbReference>
<evidence type="ECO:0000313" key="2">
    <source>
        <dbReference type="Proteomes" id="UP001201549"/>
    </source>
</evidence>
<evidence type="ECO:0000313" key="1">
    <source>
        <dbReference type="EMBL" id="MCS4558071.1"/>
    </source>
</evidence>
<comment type="caution">
    <text evidence="1">The sequence shown here is derived from an EMBL/GenBank/DDBJ whole genome shotgun (WGS) entry which is preliminary data.</text>
</comment>
<reference evidence="2" key="2">
    <citation type="submission" date="2023-07" db="EMBL/GenBank/DDBJ databases">
        <title>Shewanella mangrovi sp. nov., an acetaldehyde- degrading bacterium isolated from mangrove sediment.</title>
        <authorList>
            <person name="Liu Y."/>
        </authorList>
    </citation>
    <scope>NUCLEOTIDE SEQUENCE [LARGE SCALE GENOMIC DNA]</scope>
    <source>
        <strain evidence="2">C32</strain>
    </source>
</reference>
<dbReference type="Pfam" id="PF05494">
    <property type="entry name" value="MlaC"/>
    <property type="match status" value="1"/>
</dbReference>
<dbReference type="InterPro" id="IPR008869">
    <property type="entry name" value="MlaC/ttg2D"/>
</dbReference>
<gene>
    <name evidence="1" type="ORF">L9G74_16665</name>
</gene>
<dbReference type="PIRSF" id="PIRSF004649">
    <property type="entry name" value="MlaC"/>
    <property type="match status" value="1"/>
</dbReference>
<name>A0ABT2FP00_9GAMM</name>
<dbReference type="Gene3D" id="3.10.450.710">
    <property type="entry name" value="Tgt2/MlaC"/>
    <property type="match status" value="1"/>
</dbReference>
<proteinExistence type="predicted"/>
<accession>A0ABT2FP00</accession>
<sequence>MAATAHQEYKDPYEMIKAVADQTFARFEKDKPLIDKDPNHLKVIVSEELMPYIDGRYASYKVLGTYLRETSKEQRDAFSDAFEGYLVSTYAQAFTEYTNQKVEFGRASDFADEKIVDVPVQIVENGRPPIKLLFKVRRMKDDTWKAFDLVAEGISLLSSKQTEIASLIRAKGIDEVITMLKEKANASVDVNGPKGKDAL</sequence>
<organism evidence="1 2">
    <name type="scientific">Shewanella electrica</name>
    <dbReference type="NCBI Taxonomy" id="515560"/>
    <lineage>
        <taxon>Bacteria</taxon>
        <taxon>Pseudomonadati</taxon>
        <taxon>Pseudomonadota</taxon>
        <taxon>Gammaproteobacteria</taxon>
        <taxon>Alteromonadales</taxon>
        <taxon>Shewanellaceae</taxon>
        <taxon>Shewanella</taxon>
    </lineage>
</organism>
<dbReference type="PANTHER" id="PTHR36573:SF1">
    <property type="entry name" value="INTERMEMBRANE PHOSPHOLIPID TRANSPORT SYSTEM BINDING PROTEIN MLAC"/>
    <property type="match status" value="1"/>
</dbReference>